<organism evidence="2 3">
    <name type="scientific">Geobacter anodireducens</name>
    <dbReference type="NCBI Taxonomy" id="1340425"/>
    <lineage>
        <taxon>Bacteria</taxon>
        <taxon>Pseudomonadati</taxon>
        <taxon>Thermodesulfobacteriota</taxon>
        <taxon>Desulfuromonadia</taxon>
        <taxon>Geobacterales</taxon>
        <taxon>Geobacteraceae</taxon>
        <taxon>Geobacter</taxon>
    </lineage>
</organism>
<dbReference type="Proteomes" id="UP000618926">
    <property type="component" value="Unassembled WGS sequence"/>
</dbReference>
<accession>A0ABR9NWY3</accession>
<reference evidence="2 3" key="1">
    <citation type="submission" date="2020-10" db="EMBL/GenBank/DDBJ databases">
        <title>Investigation of anaerobic biodegradation of phenanthrene by a sulfate-dependent Geobacter anodireducens strain PheS2.</title>
        <authorList>
            <person name="Zhang Z."/>
        </authorList>
    </citation>
    <scope>NUCLEOTIDE SEQUENCE [LARGE SCALE GENOMIC DNA]</scope>
    <source>
        <strain evidence="2 3">PheS2</strain>
    </source>
</reference>
<evidence type="ECO:0000259" key="1">
    <source>
        <dbReference type="Pfam" id="PF20093"/>
    </source>
</evidence>
<dbReference type="Pfam" id="PF20093">
    <property type="entry name" value="DUF6484"/>
    <property type="match status" value="1"/>
</dbReference>
<evidence type="ECO:0000313" key="2">
    <source>
        <dbReference type="EMBL" id="MBE2888762.1"/>
    </source>
</evidence>
<protein>
    <recommendedName>
        <fullName evidence="1">DUF6484 domain-containing protein</fullName>
    </recommendedName>
</protein>
<proteinExistence type="predicted"/>
<comment type="caution">
    <text evidence="2">The sequence shown here is derived from an EMBL/GenBank/DDBJ whole genome shotgun (WGS) entry which is preliminary data.</text>
</comment>
<sequence>MRKKASAISFGINSTLSEGFRVGRIVSVTDNRFIVDYPENSLGPIAARLTTSVKNQLLDMGNPAGKEILLAFENNDPGQPIIVDTMYSLLDEIADATAAETAKVVPNEVIVDGTRITFDAREEIELKCGKASIVLTSAGKVIIKGAYLLSQSSGENRIKGASVGIN</sequence>
<dbReference type="RefSeq" id="WP_052269448.1">
    <property type="nucleotide sequence ID" value="NZ_JADBFD010000017.1"/>
</dbReference>
<dbReference type="InterPro" id="IPR045506">
    <property type="entry name" value="DUF6484"/>
</dbReference>
<dbReference type="EMBL" id="JADBFD010000017">
    <property type="protein sequence ID" value="MBE2888762.1"/>
    <property type="molecule type" value="Genomic_DNA"/>
</dbReference>
<keyword evidence="3" id="KW-1185">Reference proteome</keyword>
<gene>
    <name evidence="2" type="ORF">IIE05_12400</name>
</gene>
<evidence type="ECO:0000313" key="3">
    <source>
        <dbReference type="Proteomes" id="UP000618926"/>
    </source>
</evidence>
<feature type="domain" description="DUF6484" evidence="1">
    <location>
        <begin position="22"/>
        <end position="84"/>
    </location>
</feature>
<name>A0ABR9NWY3_9BACT</name>